<dbReference type="Proteomes" id="UP001176940">
    <property type="component" value="Unassembled WGS sequence"/>
</dbReference>
<reference evidence="1" key="1">
    <citation type="submission" date="2023-07" db="EMBL/GenBank/DDBJ databases">
        <authorList>
            <person name="Stuckert A."/>
        </authorList>
    </citation>
    <scope>NUCLEOTIDE SEQUENCE</scope>
</reference>
<comment type="caution">
    <text evidence="1">The sequence shown here is derived from an EMBL/GenBank/DDBJ whole genome shotgun (WGS) entry which is preliminary data.</text>
</comment>
<gene>
    <name evidence="1" type="ORF">RIMI_LOCUS20337766</name>
</gene>
<keyword evidence="2" id="KW-1185">Reference proteome</keyword>
<proteinExistence type="predicted"/>
<protein>
    <submittedName>
        <fullName evidence="1">Uncharacterized protein</fullName>
    </submittedName>
</protein>
<feature type="non-terminal residue" evidence="1">
    <location>
        <position position="1"/>
    </location>
</feature>
<organism evidence="1 2">
    <name type="scientific">Ranitomeya imitator</name>
    <name type="common">mimic poison frog</name>
    <dbReference type="NCBI Taxonomy" id="111125"/>
    <lineage>
        <taxon>Eukaryota</taxon>
        <taxon>Metazoa</taxon>
        <taxon>Chordata</taxon>
        <taxon>Craniata</taxon>
        <taxon>Vertebrata</taxon>
        <taxon>Euteleostomi</taxon>
        <taxon>Amphibia</taxon>
        <taxon>Batrachia</taxon>
        <taxon>Anura</taxon>
        <taxon>Neobatrachia</taxon>
        <taxon>Hyloidea</taxon>
        <taxon>Dendrobatidae</taxon>
        <taxon>Dendrobatinae</taxon>
        <taxon>Ranitomeya</taxon>
    </lineage>
</organism>
<evidence type="ECO:0000313" key="1">
    <source>
        <dbReference type="EMBL" id="CAJ0965487.1"/>
    </source>
</evidence>
<accession>A0ABN9MFJ0</accession>
<sequence length="116" mass="13608">VSEWDRRTHHLYFDSRMTIVGVKTHKCASTQVASFVLSEEEELTILNFFVTPTGKVVVNPSTALRQYYDCYKLPNITSQIVRRVCETWTLSRYSDSEKRLFARYLAHTNDMAERRP</sequence>
<dbReference type="EMBL" id="CAUEEQ010067749">
    <property type="protein sequence ID" value="CAJ0965487.1"/>
    <property type="molecule type" value="Genomic_DNA"/>
</dbReference>
<evidence type="ECO:0000313" key="2">
    <source>
        <dbReference type="Proteomes" id="UP001176940"/>
    </source>
</evidence>
<name>A0ABN9MFJ0_9NEOB</name>